<reference evidence="2" key="1">
    <citation type="submission" date="2012-09" db="EMBL/GenBank/DDBJ databases">
        <title>Metagenomic Characterization of a Microbial Community in Wastewater Detects High Levels of Antibiotic Resistance.</title>
        <authorList>
            <person name="Abrams M."/>
            <person name="Caldwell A."/>
            <person name="Vandaei E."/>
            <person name="Lee W."/>
            <person name="Perrott J."/>
            <person name="Khan S.Y."/>
            <person name="Ta J."/>
            <person name="Romero D."/>
            <person name="Nguyen V."/>
            <person name="Pourmand N."/>
            <person name="Ouverney C.C."/>
        </authorList>
    </citation>
    <scope>NUCLEOTIDE SEQUENCE</scope>
</reference>
<name>L7VVI7_9BACT</name>
<feature type="region of interest" description="Disordered" evidence="1">
    <location>
        <begin position="206"/>
        <end position="230"/>
    </location>
</feature>
<evidence type="ECO:0000256" key="1">
    <source>
        <dbReference type="SAM" id="MobiDB-lite"/>
    </source>
</evidence>
<evidence type="ECO:0008006" key="3">
    <source>
        <dbReference type="Google" id="ProtNLM"/>
    </source>
</evidence>
<dbReference type="SUPFAM" id="SSF55961">
    <property type="entry name" value="Bet v1-like"/>
    <property type="match status" value="1"/>
</dbReference>
<proteinExistence type="predicted"/>
<protein>
    <recommendedName>
        <fullName evidence="3">SRPBCC family protein</fullName>
    </recommendedName>
</protein>
<dbReference type="AlphaFoldDB" id="L7VVI7"/>
<evidence type="ECO:0000313" key="2">
    <source>
        <dbReference type="EMBL" id="AGC71038.1"/>
    </source>
</evidence>
<organism evidence="2">
    <name type="scientific">uncultured bacterium A1Q1_fos_1231</name>
    <dbReference type="NCBI Taxonomy" id="1256544"/>
    <lineage>
        <taxon>Bacteria</taxon>
        <taxon>environmental samples</taxon>
    </lineage>
</organism>
<sequence>MKTGYKVLTALLAASVLLWAVTTLLTPSMDRWGATDAEVRAHFPGDELVPSPARFMNRAISIAATPEQIYPWLLQLGAGKGGLYSYTTVEKLIGCPLQNAERIEPSWQHLQVGDLVKMCPSEPAPPPYIVAQLIPNRALVMGHREHDRWVDLWQFVLVPQPEGGTRLILRTRTMMVGGMWDVIRPFVFVMERGLLRGVKERAERLASGRSGEHAHLPSVHTDPSVANVGA</sequence>
<feature type="compositionally biased region" description="Basic and acidic residues" evidence="1">
    <location>
        <begin position="206"/>
        <end position="215"/>
    </location>
</feature>
<dbReference type="EMBL" id="JX649860">
    <property type="protein sequence ID" value="AGC71038.1"/>
    <property type="molecule type" value="Genomic_DNA"/>
</dbReference>
<accession>L7VVI7</accession>